<keyword evidence="2" id="KW-0732">Signal</keyword>
<dbReference type="EMBL" id="JACXWD010000055">
    <property type="protein sequence ID" value="MBD3869035.1"/>
    <property type="molecule type" value="Genomic_DNA"/>
</dbReference>
<comment type="caution">
    <text evidence="3">The sequence shown here is derived from an EMBL/GenBank/DDBJ whole genome shotgun (WGS) entry which is preliminary data.</text>
</comment>
<dbReference type="Gene3D" id="2.60.40.10">
    <property type="entry name" value="Immunoglobulins"/>
    <property type="match status" value="1"/>
</dbReference>
<proteinExistence type="predicted"/>
<sequence length="1080" mass="117030">MKRMSALFLASSLILVALPCARAGDEAPDDLAAFEQEHAARATEAREFDFGFAVDDPEVGLQEVFRKSFQPPLGVGYGFKALPGTPYVMAYSWAGDLFTVNPSEGTVLEWITYGPYGFGDAVGGDSHRRRMIIPTSSSAWDSWPTRILDITDPRRVREIPTEGRCGREAAILPGAAIGVTFGDYRKTCILDLDSGEIRHTFSWTTSEAHGVLSNGSPGLILKSQYYARDADYYAMFDLGDPDNPAFLYSIETPKESRLVVDRYFRFMVVASDAETQVRDLPTGAVLSVLEWPNEYAKPVLVHDEVGSTLALVGRETVDLFDLSNPAEPRYTLSFDIEPIRSGYRPPARAHSGEPWIAVSTVNPGGVVVIDVRDGSEVLRHQVEGTSAMGLEWTETESGEPAIVYFGYFSTDRQYDIRPQGGKTVMDTLLLESTGEDPRIARISQVTPNVIQAAFPLGGRWVGVVDMANNAILLVDTADGTVLDTIGYDQHPPISDNHLRAASGGSTFVVGDSYGFNIFDVVDEHLVRRISRPVEADTTGNLRDVAVRQDGTVVVLTAYALLTFGPERQPGHLELDGGYSGIDLSETGGRAVLSANSIWGGENHKAHMVDLSDSSNPRSLWVAGAGVKFVDFVRGDAAVAVTLKNGEYWGFSPLLLDADTGEVLGEPGRPTAVFYYYAPSCAFGHDGDSSLLYWRWTWIGWKSVLYNVSTDTPQLFPESEEYYDSPWCVPRPDGKSAYEFREWSGKLESDVMVVLPDGIFRGYGTTTVNSPKPLRHGFLTGHATIPVRHREELVVVRDPEMNRPPVASATDQVVECNDASGTPVLLDGSGSSDPDSTPGTDDDIASYAWAVDGDAAGDGETVESSLDLGSHAVELTVTDVLGLTGSDSAVIEVADTLSPDLSLDLTPMLQGGNVWAHEWQVKVAATDLCDGVVDPSVWVATALDGETSYVPADSNRIELRTGRKGSEVMLYGPDRTLLEVVWAQARMDGGLELDTARAVDLITLPAPPRGIHRDTAAIYRLDEAGILTGATAFGGSADIRFISRVEDRSGQEAAKSLSLREVREEHCAAFPGNLDCFSGGI</sequence>
<dbReference type="Proteomes" id="UP000648239">
    <property type="component" value="Unassembled WGS sequence"/>
</dbReference>
<dbReference type="SUPFAM" id="SSF101898">
    <property type="entry name" value="NHL repeat"/>
    <property type="match status" value="1"/>
</dbReference>
<feature type="compositionally biased region" description="Low complexity" evidence="1">
    <location>
        <begin position="826"/>
        <end position="838"/>
    </location>
</feature>
<organism evidence="3 4">
    <name type="scientific">Candidatus Polarisedimenticola svalbardensis</name>
    <dbReference type="NCBI Taxonomy" id="2886004"/>
    <lineage>
        <taxon>Bacteria</taxon>
        <taxon>Pseudomonadati</taxon>
        <taxon>Acidobacteriota</taxon>
        <taxon>Candidatus Polarisedimenticolia</taxon>
        <taxon>Candidatus Polarisedimenticolales</taxon>
        <taxon>Candidatus Polarisedimenticolaceae</taxon>
        <taxon>Candidatus Polarisedimenticola</taxon>
    </lineage>
</organism>
<evidence type="ECO:0000313" key="3">
    <source>
        <dbReference type="EMBL" id="MBD3869035.1"/>
    </source>
</evidence>
<name>A0A8J6Y832_9BACT</name>
<evidence type="ECO:0000256" key="2">
    <source>
        <dbReference type="SAM" id="SignalP"/>
    </source>
</evidence>
<evidence type="ECO:0000313" key="4">
    <source>
        <dbReference type="Proteomes" id="UP000648239"/>
    </source>
</evidence>
<feature type="signal peptide" evidence="2">
    <location>
        <begin position="1"/>
        <end position="23"/>
    </location>
</feature>
<reference evidence="3 4" key="1">
    <citation type="submission" date="2020-08" db="EMBL/GenBank/DDBJ databases">
        <title>Acidobacteriota in marine sediments use diverse sulfur dissimilation pathways.</title>
        <authorList>
            <person name="Wasmund K."/>
        </authorList>
    </citation>
    <scope>NUCLEOTIDE SEQUENCE [LARGE SCALE GENOMIC DNA]</scope>
    <source>
        <strain evidence="3">MAG AM4</strain>
    </source>
</reference>
<dbReference type="InterPro" id="IPR013783">
    <property type="entry name" value="Ig-like_fold"/>
</dbReference>
<protein>
    <recommendedName>
        <fullName evidence="5">PKD/Chitinase domain-containing protein</fullName>
    </recommendedName>
</protein>
<evidence type="ECO:0000256" key="1">
    <source>
        <dbReference type="SAM" id="MobiDB-lite"/>
    </source>
</evidence>
<dbReference type="InterPro" id="IPR011047">
    <property type="entry name" value="Quinoprotein_ADH-like_sf"/>
</dbReference>
<dbReference type="AlphaFoldDB" id="A0A8J6Y832"/>
<accession>A0A8J6Y832</accession>
<dbReference type="SUPFAM" id="SSF50998">
    <property type="entry name" value="Quinoprotein alcohol dehydrogenase-like"/>
    <property type="match status" value="1"/>
</dbReference>
<gene>
    <name evidence="3" type="ORF">IFK94_13005</name>
</gene>
<feature type="chain" id="PRO_5035186397" description="PKD/Chitinase domain-containing protein" evidence="2">
    <location>
        <begin position="24"/>
        <end position="1080"/>
    </location>
</feature>
<evidence type="ECO:0008006" key="5">
    <source>
        <dbReference type="Google" id="ProtNLM"/>
    </source>
</evidence>
<feature type="region of interest" description="Disordered" evidence="1">
    <location>
        <begin position="818"/>
        <end position="841"/>
    </location>
</feature>